<evidence type="ECO:0000259" key="1">
    <source>
        <dbReference type="Pfam" id="PF12680"/>
    </source>
</evidence>
<protein>
    <recommendedName>
        <fullName evidence="1">SnoaL-like domain-containing protein</fullName>
    </recommendedName>
</protein>
<dbReference type="Gene3D" id="3.10.450.50">
    <property type="match status" value="1"/>
</dbReference>
<dbReference type="PANTHER" id="PTHR41252">
    <property type="entry name" value="BLR2505 PROTEIN"/>
    <property type="match status" value="1"/>
</dbReference>
<dbReference type="AlphaFoldDB" id="A0A3N4SJ42"/>
<feature type="domain" description="SnoaL-like" evidence="1">
    <location>
        <begin position="53"/>
        <end position="148"/>
    </location>
</feature>
<keyword evidence="3" id="KW-1185">Reference proteome</keyword>
<dbReference type="Pfam" id="PF12680">
    <property type="entry name" value="SnoaL_2"/>
    <property type="match status" value="1"/>
</dbReference>
<dbReference type="InterPro" id="IPR032710">
    <property type="entry name" value="NTF2-like_dom_sf"/>
</dbReference>
<comment type="caution">
    <text evidence="2">The sequence shown here is derived from an EMBL/GenBank/DDBJ whole genome shotgun (WGS) entry which is preliminary data.</text>
</comment>
<evidence type="ECO:0000313" key="3">
    <source>
        <dbReference type="Proteomes" id="UP000266906"/>
    </source>
</evidence>
<dbReference type="SUPFAM" id="SSF54427">
    <property type="entry name" value="NTF2-like"/>
    <property type="match status" value="1"/>
</dbReference>
<dbReference type="PANTHER" id="PTHR41252:SF1">
    <property type="entry name" value="BLR2505 PROTEIN"/>
    <property type="match status" value="1"/>
</dbReference>
<gene>
    <name evidence="2" type="ORF">EDD38_4889</name>
</gene>
<dbReference type="EMBL" id="RKQG01000001">
    <property type="protein sequence ID" value="RPE36514.1"/>
    <property type="molecule type" value="Genomic_DNA"/>
</dbReference>
<name>A0A3N4SJ42_9ACTN</name>
<sequence length="167" mass="18173">MDAENTVNPDLIAEPAVGPRTDARTRGVALEVLQKFYAAEAAYIAAGGRGKAGFDGLAACLDPEVVMYQAPGLPYGGTWRGPRGIEEFMAAMSETWQSLDFLEQRFVLDGDVVVVMNRGRLQARATGRILDTSVMQLITVKDGLITEIHPFYWDTIAVAETLRPPDA</sequence>
<proteinExistence type="predicted"/>
<evidence type="ECO:0000313" key="2">
    <source>
        <dbReference type="EMBL" id="RPE36514.1"/>
    </source>
</evidence>
<accession>A0A3N4SJ42</accession>
<dbReference type="InterPro" id="IPR037401">
    <property type="entry name" value="SnoaL-like"/>
</dbReference>
<organism evidence="2 3">
    <name type="scientific">Kitasatospora cineracea</name>
    <dbReference type="NCBI Taxonomy" id="88074"/>
    <lineage>
        <taxon>Bacteria</taxon>
        <taxon>Bacillati</taxon>
        <taxon>Actinomycetota</taxon>
        <taxon>Actinomycetes</taxon>
        <taxon>Kitasatosporales</taxon>
        <taxon>Streptomycetaceae</taxon>
        <taxon>Kitasatospora</taxon>
    </lineage>
</organism>
<dbReference type="RefSeq" id="WP_123819510.1">
    <property type="nucleotide sequence ID" value="NZ_JBEYIY010000024.1"/>
</dbReference>
<reference evidence="2 3" key="1">
    <citation type="submission" date="2018-11" db="EMBL/GenBank/DDBJ databases">
        <title>Sequencing the genomes of 1000 actinobacteria strains.</title>
        <authorList>
            <person name="Klenk H.-P."/>
        </authorList>
    </citation>
    <scope>NUCLEOTIDE SEQUENCE [LARGE SCALE GENOMIC DNA]</scope>
    <source>
        <strain evidence="2 3">DSM 44781</strain>
    </source>
</reference>
<dbReference type="Proteomes" id="UP000266906">
    <property type="component" value="Unassembled WGS sequence"/>
</dbReference>